<accession>I2F4G5</accession>
<feature type="domain" description="HTH marR-type" evidence="1">
    <location>
        <begin position="7"/>
        <end position="139"/>
    </location>
</feature>
<dbReference type="HOGENOM" id="CLU_083287_27_7_0"/>
<dbReference type="PANTHER" id="PTHR33164">
    <property type="entry name" value="TRANSCRIPTIONAL REGULATOR, MARR FAMILY"/>
    <property type="match status" value="1"/>
</dbReference>
<organism evidence="2 3">
    <name type="scientific">Mesotoga prima MesG1.Ag.4.2</name>
    <dbReference type="NCBI Taxonomy" id="660470"/>
    <lineage>
        <taxon>Bacteria</taxon>
        <taxon>Thermotogati</taxon>
        <taxon>Thermotogota</taxon>
        <taxon>Thermotogae</taxon>
        <taxon>Kosmotogales</taxon>
        <taxon>Kosmotogaceae</taxon>
        <taxon>Mesotoga</taxon>
    </lineage>
</organism>
<dbReference type="InterPro" id="IPR036388">
    <property type="entry name" value="WH-like_DNA-bd_sf"/>
</dbReference>
<dbReference type="GO" id="GO:0006950">
    <property type="term" value="P:response to stress"/>
    <property type="evidence" value="ECO:0007669"/>
    <property type="project" value="TreeGrafter"/>
</dbReference>
<dbReference type="InterPro" id="IPR000835">
    <property type="entry name" value="HTH_MarR-typ"/>
</dbReference>
<dbReference type="Proteomes" id="UP000002881">
    <property type="component" value="Chromosome"/>
</dbReference>
<dbReference type="InterPro" id="IPR036390">
    <property type="entry name" value="WH_DNA-bd_sf"/>
</dbReference>
<dbReference type="InterPro" id="IPR039422">
    <property type="entry name" value="MarR/SlyA-like"/>
</dbReference>
<dbReference type="PROSITE" id="PS50995">
    <property type="entry name" value="HTH_MARR_2"/>
    <property type="match status" value="1"/>
</dbReference>
<dbReference type="Gene3D" id="1.10.10.10">
    <property type="entry name" value="Winged helix-like DNA-binding domain superfamily/Winged helix DNA-binding domain"/>
    <property type="match status" value="1"/>
</dbReference>
<reference evidence="2 3" key="1">
    <citation type="journal article" date="2012" name="Genome Biol. Evol.">
        <title>Genome Sequence of the Mesophilic Thermotogales Bacterium Mesotoga prima MesG1.Ag.4.2 Reveals the Largest Thermotogales Genome To Date.</title>
        <authorList>
            <person name="Zhaxybayeva O."/>
            <person name="Swithers K.S."/>
            <person name="Foght J."/>
            <person name="Green A.G."/>
            <person name="Bruce D."/>
            <person name="Detter C."/>
            <person name="Han S."/>
            <person name="Teshima H."/>
            <person name="Han J."/>
            <person name="Woyke T."/>
            <person name="Pitluck S."/>
            <person name="Nolan M."/>
            <person name="Ivanova N."/>
            <person name="Pati A."/>
            <person name="Land M.L."/>
            <person name="Dlutek M."/>
            <person name="Doolittle W.F."/>
            <person name="Noll K.M."/>
            <person name="Nesbo C.L."/>
        </authorList>
    </citation>
    <scope>NUCLEOTIDE SEQUENCE [LARGE SCALE GENOMIC DNA]</scope>
    <source>
        <strain evidence="3">mesG1.Ag.4.2</strain>
    </source>
</reference>
<dbReference type="PRINTS" id="PR00598">
    <property type="entry name" value="HTHMARR"/>
</dbReference>
<dbReference type="Pfam" id="PF01047">
    <property type="entry name" value="MarR"/>
    <property type="match status" value="1"/>
</dbReference>
<dbReference type="RefSeq" id="WP_014730814.1">
    <property type="nucleotide sequence ID" value="NC_017934.1"/>
</dbReference>
<dbReference type="PANTHER" id="PTHR33164:SF43">
    <property type="entry name" value="HTH-TYPE TRANSCRIPTIONAL REPRESSOR YETL"/>
    <property type="match status" value="1"/>
</dbReference>
<dbReference type="GeneID" id="87106943"/>
<evidence type="ECO:0000313" key="3">
    <source>
        <dbReference type="Proteomes" id="UP000002881"/>
    </source>
</evidence>
<sequence precursor="true">MEESSRIQEMLTLVKRIMSVVKQNFESDFKKMGVTQSQILVMRVLNHYGDMKVSDISKELDLSNSTVSGIIDRLVEKKIVQRKRSEEDRRIVMISLADEYRQPVKKGLNAFAQKMRKALSTMTEEDVESIIRGLEKLEKILEESQEPRERGRSRCSS</sequence>
<name>I2F4G5_9BACT</name>
<dbReference type="SMART" id="SM00347">
    <property type="entry name" value="HTH_MARR"/>
    <property type="match status" value="1"/>
</dbReference>
<dbReference type="SUPFAM" id="SSF46785">
    <property type="entry name" value="Winged helix' DNA-binding domain"/>
    <property type="match status" value="1"/>
</dbReference>
<dbReference type="KEGG" id="mpg:Theba_1113"/>
<evidence type="ECO:0000313" key="2">
    <source>
        <dbReference type="EMBL" id="AFK06818.1"/>
    </source>
</evidence>
<dbReference type="eggNOG" id="COG1846">
    <property type="taxonomic scope" value="Bacteria"/>
</dbReference>
<proteinExistence type="predicted"/>
<dbReference type="GO" id="GO:0003700">
    <property type="term" value="F:DNA-binding transcription factor activity"/>
    <property type="evidence" value="ECO:0007669"/>
    <property type="project" value="InterPro"/>
</dbReference>
<evidence type="ECO:0000259" key="1">
    <source>
        <dbReference type="PROSITE" id="PS50995"/>
    </source>
</evidence>
<dbReference type="InterPro" id="IPR011991">
    <property type="entry name" value="ArsR-like_HTH"/>
</dbReference>
<dbReference type="CDD" id="cd00090">
    <property type="entry name" value="HTH_ARSR"/>
    <property type="match status" value="1"/>
</dbReference>
<dbReference type="EMBL" id="CP003532">
    <property type="protein sequence ID" value="AFK06818.1"/>
    <property type="molecule type" value="Genomic_DNA"/>
</dbReference>
<gene>
    <name evidence="2" type="ORF">Theba_1113</name>
</gene>
<dbReference type="STRING" id="660470.Theba_1113"/>
<dbReference type="AlphaFoldDB" id="I2F4G5"/>
<keyword evidence="3" id="KW-1185">Reference proteome</keyword>
<protein>
    <submittedName>
        <fullName evidence="2">Transcriptional regulator</fullName>
    </submittedName>
</protein>